<dbReference type="GO" id="GO:0043025">
    <property type="term" value="C:neuronal cell body"/>
    <property type="evidence" value="ECO:0007669"/>
    <property type="project" value="TreeGrafter"/>
</dbReference>
<dbReference type="GO" id="GO:1990834">
    <property type="term" value="P:response to odorant"/>
    <property type="evidence" value="ECO:0007669"/>
    <property type="project" value="TreeGrafter"/>
</dbReference>
<keyword evidence="1" id="KW-1133">Transmembrane helix</keyword>
<feature type="transmembrane region" description="Helical" evidence="1">
    <location>
        <begin position="20"/>
        <end position="38"/>
    </location>
</feature>
<proteinExistence type="predicted"/>
<dbReference type="AlphaFoldDB" id="A0A7I4YVT8"/>
<sequence length="297" mass="33724">RSVTKLGFTLSVTAARYAMHWLRYLISLLLIGDVVVPARRRHSLNLALLEQPTRSRDTAAYAAADQHPELRTPTRLADDDQTEFVRREWTETVYKKVRTYIFEIPSLGYVDAANMLAVLLSLSVFESIQGYDLGSLPRQIECFSCMSLSYQTSWKYLQATYIYPKVFTDRCRDPGSERGMPTVPCSTVCISLLEPDIEAGVFIGYKHIRGCMDRVLRHGFNQTALRTHRFHHHNQCRTLSRAHLFNPARAADPPAIGDVQLCSCYGDRCNGNNQGAQLLTKFASLLLITTLLLTWFQ</sequence>
<organism evidence="2 3">
    <name type="scientific">Haemonchus contortus</name>
    <name type="common">Barber pole worm</name>
    <dbReference type="NCBI Taxonomy" id="6289"/>
    <lineage>
        <taxon>Eukaryota</taxon>
        <taxon>Metazoa</taxon>
        <taxon>Ecdysozoa</taxon>
        <taxon>Nematoda</taxon>
        <taxon>Chromadorea</taxon>
        <taxon>Rhabditida</taxon>
        <taxon>Rhabditina</taxon>
        <taxon>Rhabditomorpha</taxon>
        <taxon>Strongyloidea</taxon>
        <taxon>Trichostrongylidae</taxon>
        <taxon>Haemonchus</taxon>
    </lineage>
</organism>
<accession>A0A7I4YVT8</accession>
<evidence type="ECO:0000313" key="2">
    <source>
        <dbReference type="Proteomes" id="UP000025227"/>
    </source>
</evidence>
<keyword evidence="1" id="KW-0812">Transmembrane</keyword>
<keyword evidence="2" id="KW-1185">Reference proteome</keyword>
<name>A0A7I4YVT8_HAECO</name>
<dbReference type="PANTHER" id="PTHR34722">
    <property type="entry name" value="HOMOLOG OF ODR-2 (TWO)-RELATED"/>
    <property type="match status" value="1"/>
</dbReference>
<dbReference type="Pfam" id="PF06579">
    <property type="entry name" value="Ly-6_related"/>
    <property type="match status" value="1"/>
</dbReference>
<dbReference type="PANTHER" id="PTHR34722:SF4">
    <property type="entry name" value="HOMOLOG OF ODR-2 (TWO)-RELATED"/>
    <property type="match status" value="1"/>
</dbReference>
<protein>
    <submittedName>
        <fullName evidence="3">Homolog of Odr-2 (Two)</fullName>
    </submittedName>
</protein>
<dbReference type="InterPro" id="IPR010558">
    <property type="entry name" value="Ly-6-related"/>
</dbReference>
<reference evidence="3" key="1">
    <citation type="submission" date="2020-12" db="UniProtKB">
        <authorList>
            <consortium name="WormBaseParasite"/>
        </authorList>
    </citation>
    <scope>IDENTIFICATION</scope>
    <source>
        <strain evidence="3">MHco3</strain>
    </source>
</reference>
<dbReference type="OrthoDB" id="5917524at2759"/>
<dbReference type="GO" id="GO:0042048">
    <property type="term" value="P:olfactory behavior"/>
    <property type="evidence" value="ECO:0007669"/>
    <property type="project" value="TreeGrafter"/>
</dbReference>
<evidence type="ECO:0000256" key="1">
    <source>
        <dbReference type="SAM" id="Phobius"/>
    </source>
</evidence>
<dbReference type="Proteomes" id="UP000025227">
    <property type="component" value="Unplaced"/>
</dbReference>
<evidence type="ECO:0000313" key="3">
    <source>
        <dbReference type="WBParaSite" id="HCON_00144780-00001"/>
    </source>
</evidence>
<dbReference type="GO" id="GO:0030424">
    <property type="term" value="C:axon"/>
    <property type="evidence" value="ECO:0007669"/>
    <property type="project" value="TreeGrafter"/>
</dbReference>
<keyword evidence="1" id="KW-0472">Membrane</keyword>
<dbReference type="WBParaSite" id="HCON_00144780-00001">
    <property type="protein sequence ID" value="HCON_00144780-00001"/>
    <property type="gene ID" value="HCON_00144780"/>
</dbReference>